<dbReference type="PANTHER" id="PTHR21576">
    <property type="entry name" value="UNCHARACTERIZED NODULIN-LIKE PROTEIN"/>
    <property type="match status" value="1"/>
</dbReference>
<dbReference type="InterPro" id="IPR020846">
    <property type="entry name" value="MFS_dom"/>
</dbReference>
<sequence>MTMADQRSARYFTVMKWIGLAIGCAAKFVSGSLFVFNSYEDALKTTFNFTAKEVQLQSSFLNIGLGIGFLPGMFYDRFGPQWCSGAGLVLSLAAYLLLWSTTRSIAFYSSRSWLMAIYFFLCGIGSVFTYMVALNTNVINFHPKHRGKIVGILNAFFAGSPSVFATFYFHVIGKDDPKSADSFSTLMAVFAVCFVVIDILCVAFMRVYPRIETTDKTIPDVSVHDVRNDGVQIDNKCFIGDDDKSAISDDIVVSNDIQISENAIETKASATESVVSNVDQSSDEVSILTILTTLDYQLLTWLFTLASVVGLVYTIALTQTTSALKLDSHNADIVLVIPITNAVISAAVGVISDRYQQRLPRLGILIAGVTTFIICQGLAVGLADNYPTLVTATVVNGIGQGFIWSIAPAVMSEMFSINNLGRNWGIALLASSLVGLGAQEAFGALYDAAISNPGEVYCYGMKCVRWGHTVTLGMAVLAMILGVALYIRRRR</sequence>
<dbReference type="Gene3D" id="1.20.1250.20">
    <property type="entry name" value="MFS general substrate transporter like domains"/>
    <property type="match status" value="2"/>
</dbReference>
<dbReference type="Pfam" id="PF07690">
    <property type="entry name" value="MFS_1"/>
    <property type="match status" value="1"/>
</dbReference>
<dbReference type="InterPro" id="IPR036259">
    <property type="entry name" value="MFS_trans_sf"/>
</dbReference>
<feature type="transmembrane region" description="Helical" evidence="5">
    <location>
        <begin position="389"/>
        <end position="411"/>
    </location>
</feature>
<dbReference type="GO" id="GO:0022857">
    <property type="term" value="F:transmembrane transporter activity"/>
    <property type="evidence" value="ECO:0007669"/>
    <property type="project" value="InterPro"/>
</dbReference>
<evidence type="ECO:0000256" key="3">
    <source>
        <dbReference type="ARBA" id="ARBA00022989"/>
    </source>
</evidence>
<dbReference type="Proteomes" id="UP000242188">
    <property type="component" value="Unassembled WGS sequence"/>
</dbReference>
<feature type="transmembrane region" description="Helical" evidence="5">
    <location>
        <begin position="12"/>
        <end position="36"/>
    </location>
</feature>
<gene>
    <name evidence="7" type="ORF">KP79_PYT11745</name>
</gene>
<comment type="subcellular location">
    <subcellularLocation>
        <location evidence="1">Membrane</location>
        <topology evidence="1">Multi-pass membrane protein</topology>
    </subcellularLocation>
</comment>
<feature type="domain" description="Major facilitator superfamily (MFS) profile" evidence="6">
    <location>
        <begin position="281"/>
        <end position="491"/>
    </location>
</feature>
<accession>A0A210PHW6</accession>
<keyword evidence="3 5" id="KW-1133">Transmembrane helix</keyword>
<feature type="transmembrane region" description="Helical" evidence="5">
    <location>
        <begin position="423"/>
        <end position="446"/>
    </location>
</feature>
<evidence type="ECO:0000256" key="5">
    <source>
        <dbReference type="SAM" id="Phobius"/>
    </source>
</evidence>
<keyword evidence="8" id="KW-1185">Reference proteome</keyword>
<evidence type="ECO:0000313" key="7">
    <source>
        <dbReference type="EMBL" id="OWF36089.1"/>
    </source>
</evidence>
<feature type="transmembrane region" description="Helical" evidence="5">
    <location>
        <begin position="466"/>
        <end position="487"/>
    </location>
</feature>
<keyword evidence="2 5" id="KW-0812">Transmembrane</keyword>
<feature type="transmembrane region" description="Helical" evidence="5">
    <location>
        <begin position="333"/>
        <end position="351"/>
    </location>
</feature>
<proteinExistence type="predicted"/>
<reference evidence="7 8" key="1">
    <citation type="journal article" date="2017" name="Nat. Ecol. Evol.">
        <title>Scallop genome provides insights into evolution of bilaterian karyotype and development.</title>
        <authorList>
            <person name="Wang S."/>
            <person name="Zhang J."/>
            <person name="Jiao W."/>
            <person name="Li J."/>
            <person name="Xun X."/>
            <person name="Sun Y."/>
            <person name="Guo X."/>
            <person name="Huan P."/>
            <person name="Dong B."/>
            <person name="Zhang L."/>
            <person name="Hu X."/>
            <person name="Sun X."/>
            <person name="Wang J."/>
            <person name="Zhao C."/>
            <person name="Wang Y."/>
            <person name="Wang D."/>
            <person name="Huang X."/>
            <person name="Wang R."/>
            <person name="Lv J."/>
            <person name="Li Y."/>
            <person name="Zhang Z."/>
            <person name="Liu B."/>
            <person name="Lu W."/>
            <person name="Hui Y."/>
            <person name="Liang J."/>
            <person name="Zhou Z."/>
            <person name="Hou R."/>
            <person name="Li X."/>
            <person name="Liu Y."/>
            <person name="Li H."/>
            <person name="Ning X."/>
            <person name="Lin Y."/>
            <person name="Zhao L."/>
            <person name="Xing Q."/>
            <person name="Dou J."/>
            <person name="Li Y."/>
            <person name="Mao J."/>
            <person name="Guo H."/>
            <person name="Dou H."/>
            <person name="Li T."/>
            <person name="Mu C."/>
            <person name="Jiang W."/>
            <person name="Fu Q."/>
            <person name="Fu X."/>
            <person name="Miao Y."/>
            <person name="Liu J."/>
            <person name="Yu Q."/>
            <person name="Li R."/>
            <person name="Liao H."/>
            <person name="Li X."/>
            <person name="Kong Y."/>
            <person name="Jiang Z."/>
            <person name="Chourrout D."/>
            <person name="Li R."/>
            <person name="Bao Z."/>
        </authorList>
    </citation>
    <scope>NUCLEOTIDE SEQUENCE [LARGE SCALE GENOMIC DNA]</scope>
    <source>
        <strain evidence="7 8">PY_sf001</strain>
    </source>
</reference>
<evidence type="ECO:0000256" key="4">
    <source>
        <dbReference type="ARBA" id="ARBA00023136"/>
    </source>
</evidence>
<protein>
    <submittedName>
        <fullName evidence="7">Transporter mch1</fullName>
    </submittedName>
</protein>
<dbReference type="EMBL" id="NEDP02076678">
    <property type="protein sequence ID" value="OWF36089.1"/>
    <property type="molecule type" value="Genomic_DNA"/>
</dbReference>
<name>A0A210PHW6_MIZYE</name>
<feature type="transmembrane region" description="Helical" evidence="5">
    <location>
        <begin position="363"/>
        <end position="383"/>
    </location>
</feature>
<organism evidence="7 8">
    <name type="scientific">Mizuhopecten yessoensis</name>
    <name type="common">Japanese scallop</name>
    <name type="synonym">Patinopecten yessoensis</name>
    <dbReference type="NCBI Taxonomy" id="6573"/>
    <lineage>
        <taxon>Eukaryota</taxon>
        <taxon>Metazoa</taxon>
        <taxon>Spiralia</taxon>
        <taxon>Lophotrochozoa</taxon>
        <taxon>Mollusca</taxon>
        <taxon>Bivalvia</taxon>
        <taxon>Autobranchia</taxon>
        <taxon>Pteriomorphia</taxon>
        <taxon>Pectinida</taxon>
        <taxon>Pectinoidea</taxon>
        <taxon>Pectinidae</taxon>
        <taxon>Mizuhopecten</taxon>
    </lineage>
</organism>
<feature type="transmembrane region" description="Helical" evidence="5">
    <location>
        <begin position="183"/>
        <end position="208"/>
    </location>
</feature>
<evidence type="ECO:0000259" key="6">
    <source>
        <dbReference type="PROSITE" id="PS50850"/>
    </source>
</evidence>
<dbReference type="PANTHER" id="PTHR21576:SF158">
    <property type="entry name" value="RIBOSOMAL RNA-PROCESSING PROTEIN 12-LIKE CONSERVED DOMAIN-CONTAINING PROTEIN"/>
    <property type="match status" value="1"/>
</dbReference>
<dbReference type="GO" id="GO:0016020">
    <property type="term" value="C:membrane"/>
    <property type="evidence" value="ECO:0007669"/>
    <property type="project" value="UniProtKB-SubCell"/>
</dbReference>
<dbReference type="SUPFAM" id="SSF103473">
    <property type="entry name" value="MFS general substrate transporter"/>
    <property type="match status" value="1"/>
</dbReference>
<feature type="transmembrane region" description="Helical" evidence="5">
    <location>
        <begin position="113"/>
        <end position="137"/>
    </location>
</feature>
<comment type="caution">
    <text evidence="7">The sequence shown here is derived from an EMBL/GenBank/DDBJ whole genome shotgun (WGS) entry which is preliminary data.</text>
</comment>
<dbReference type="OrthoDB" id="410267at2759"/>
<evidence type="ECO:0000256" key="1">
    <source>
        <dbReference type="ARBA" id="ARBA00004141"/>
    </source>
</evidence>
<dbReference type="PROSITE" id="PS50850">
    <property type="entry name" value="MFS"/>
    <property type="match status" value="1"/>
</dbReference>
<feature type="transmembrane region" description="Helical" evidence="5">
    <location>
        <begin position="298"/>
        <end position="318"/>
    </location>
</feature>
<dbReference type="AlphaFoldDB" id="A0A210PHW6"/>
<feature type="transmembrane region" description="Helical" evidence="5">
    <location>
        <begin position="82"/>
        <end position="101"/>
    </location>
</feature>
<feature type="transmembrane region" description="Helical" evidence="5">
    <location>
        <begin position="56"/>
        <end position="75"/>
    </location>
</feature>
<evidence type="ECO:0000313" key="8">
    <source>
        <dbReference type="Proteomes" id="UP000242188"/>
    </source>
</evidence>
<keyword evidence="4 5" id="KW-0472">Membrane</keyword>
<dbReference type="InterPro" id="IPR011701">
    <property type="entry name" value="MFS"/>
</dbReference>
<evidence type="ECO:0000256" key="2">
    <source>
        <dbReference type="ARBA" id="ARBA00022692"/>
    </source>
</evidence>
<feature type="transmembrane region" description="Helical" evidence="5">
    <location>
        <begin position="149"/>
        <end position="171"/>
    </location>
</feature>